<gene>
    <name evidence="2" type="ORF">ACFPJ6_03670</name>
</gene>
<accession>A0ABW0GIX6</accession>
<feature type="region of interest" description="Disordered" evidence="1">
    <location>
        <begin position="1"/>
        <end position="49"/>
    </location>
</feature>
<reference evidence="3" key="1">
    <citation type="journal article" date="2019" name="Int. J. Syst. Evol. Microbiol.">
        <title>The Global Catalogue of Microorganisms (GCM) 10K type strain sequencing project: providing services to taxonomists for standard genome sequencing and annotation.</title>
        <authorList>
            <consortium name="The Broad Institute Genomics Platform"/>
            <consortium name="The Broad Institute Genome Sequencing Center for Infectious Disease"/>
            <person name="Wu L."/>
            <person name="Ma J."/>
        </authorList>
    </citation>
    <scope>NUCLEOTIDE SEQUENCE [LARGE SCALE GENOMIC DNA]</scope>
    <source>
        <strain evidence="3">CCUG 43114</strain>
    </source>
</reference>
<comment type="caution">
    <text evidence="2">The sequence shown here is derived from an EMBL/GenBank/DDBJ whole genome shotgun (WGS) entry which is preliminary data.</text>
</comment>
<dbReference type="RefSeq" id="WP_340269107.1">
    <property type="nucleotide sequence ID" value="NZ_JBBEOG010000003.1"/>
</dbReference>
<evidence type="ECO:0000313" key="2">
    <source>
        <dbReference type="EMBL" id="MFC5379885.1"/>
    </source>
</evidence>
<feature type="compositionally biased region" description="Low complexity" evidence="1">
    <location>
        <begin position="1"/>
        <end position="14"/>
    </location>
</feature>
<keyword evidence="3" id="KW-1185">Reference proteome</keyword>
<organism evidence="2 3">
    <name type="scientific">Aquipuribacter nitratireducens</name>
    <dbReference type="NCBI Taxonomy" id="650104"/>
    <lineage>
        <taxon>Bacteria</taxon>
        <taxon>Bacillati</taxon>
        <taxon>Actinomycetota</taxon>
        <taxon>Actinomycetes</taxon>
        <taxon>Micrococcales</taxon>
        <taxon>Intrasporangiaceae</taxon>
        <taxon>Aquipuribacter</taxon>
    </lineage>
</organism>
<dbReference type="Proteomes" id="UP001596122">
    <property type="component" value="Unassembled WGS sequence"/>
</dbReference>
<proteinExistence type="predicted"/>
<evidence type="ECO:0000313" key="3">
    <source>
        <dbReference type="Proteomes" id="UP001596122"/>
    </source>
</evidence>
<sequence>MIGRLLGTARRTASTGGGTARRRPRGTTGTTGATRGGGLLSGLLRRKGL</sequence>
<protein>
    <submittedName>
        <fullName evidence="2">Uncharacterized protein</fullName>
    </submittedName>
</protein>
<name>A0ABW0GIX6_9MICO</name>
<dbReference type="EMBL" id="JBHSLD010000004">
    <property type="protein sequence ID" value="MFC5379885.1"/>
    <property type="molecule type" value="Genomic_DNA"/>
</dbReference>
<evidence type="ECO:0000256" key="1">
    <source>
        <dbReference type="SAM" id="MobiDB-lite"/>
    </source>
</evidence>